<comment type="caution">
    <text evidence="2">The sequence shown here is derived from an EMBL/GenBank/DDBJ whole genome shotgun (WGS) entry which is preliminary data.</text>
</comment>
<dbReference type="Pfam" id="PF22696">
    <property type="entry name" value="Putative_PNPOx_2"/>
    <property type="match status" value="1"/>
</dbReference>
<protein>
    <submittedName>
        <fullName evidence="2">Pyridoxamine 5'-phosphate oxidase</fullName>
    </submittedName>
</protein>
<sequence>MDTNFLQQVLGTADKIALSTSLDHDADVKIVNYVWYPDEPDTLYFSSVKDTDAVKIYDQNPDVAFITVPYDSEKTNPFVRGQHVTVQKSTKTIDDLLPRYLETVPGYQKVYDMIGKSLVVYEIKLHTVTVDAGLGEKKTEMTFG</sequence>
<proteinExistence type="predicted"/>
<dbReference type="Proteomes" id="UP000245080">
    <property type="component" value="Unassembled WGS sequence"/>
</dbReference>
<dbReference type="OrthoDB" id="2146997at2"/>
<dbReference type="InterPro" id="IPR055196">
    <property type="entry name" value="Putative_PNPOx_2"/>
</dbReference>
<name>A0A2V1MZ57_9LACO</name>
<evidence type="ECO:0000313" key="2">
    <source>
        <dbReference type="EMBL" id="PWG00301.1"/>
    </source>
</evidence>
<dbReference type="SUPFAM" id="SSF50475">
    <property type="entry name" value="FMN-binding split barrel"/>
    <property type="match status" value="1"/>
</dbReference>
<dbReference type="RefSeq" id="WP_109250248.1">
    <property type="nucleotide sequence ID" value="NZ_QCXQ01000002.1"/>
</dbReference>
<dbReference type="AlphaFoldDB" id="A0A2V1MZ57"/>
<reference evidence="2 3" key="1">
    <citation type="journal article" date="2018" name="Int. J. Syst. Evol. Microbiol.">
        <title>Lactobacillus bambusae sp. nov., isolated from a traditional fermented Ma-bamboo shoots of Taiwan.</title>
        <authorList>
            <person name="Wang L.-T."/>
        </authorList>
    </citation>
    <scope>NUCLEOTIDE SEQUENCE [LARGE SCALE GENOMIC DNA]</scope>
    <source>
        <strain evidence="2 3">BS-W1</strain>
    </source>
</reference>
<dbReference type="EMBL" id="QCXQ01000002">
    <property type="protein sequence ID" value="PWG00301.1"/>
    <property type="molecule type" value="Genomic_DNA"/>
</dbReference>
<organism evidence="2 3">
    <name type="scientific">Levilactobacillus bambusae</name>
    <dbReference type="NCBI Taxonomy" id="2024736"/>
    <lineage>
        <taxon>Bacteria</taxon>
        <taxon>Bacillati</taxon>
        <taxon>Bacillota</taxon>
        <taxon>Bacilli</taxon>
        <taxon>Lactobacillales</taxon>
        <taxon>Lactobacillaceae</taxon>
        <taxon>Levilactobacillus</taxon>
    </lineage>
</organism>
<evidence type="ECO:0000259" key="1">
    <source>
        <dbReference type="Pfam" id="PF22696"/>
    </source>
</evidence>
<gene>
    <name evidence="2" type="ORF">DCM90_05055</name>
</gene>
<keyword evidence="3" id="KW-1185">Reference proteome</keyword>
<accession>A0A2V1MZ57</accession>
<dbReference type="Gene3D" id="2.30.110.10">
    <property type="entry name" value="Electron Transport, Fmn-binding Protein, Chain A"/>
    <property type="match status" value="1"/>
</dbReference>
<evidence type="ECO:0000313" key="3">
    <source>
        <dbReference type="Proteomes" id="UP000245080"/>
    </source>
</evidence>
<dbReference type="InterPro" id="IPR012349">
    <property type="entry name" value="Split_barrel_FMN-bd"/>
</dbReference>
<feature type="domain" description="Pyridoxamine 5'-phosphate oxidase-like" evidence="1">
    <location>
        <begin position="9"/>
        <end position="137"/>
    </location>
</feature>